<evidence type="ECO:0000256" key="2">
    <source>
        <dbReference type="SAM" id="SignalP"/>
    </source>
</evidence>
<keyword evidence="1" id="KW-0472">Membrane</keyword>
<reference evidence="4" key="1">
    <citation type="submission" date="2022-11" db="EMBL/GenBank/DDBJ databases">
        <authorList>
            <person name="Petersen C."/>
        </authorList>
    </citation>
    <scope>NUCLEOTIDE SEQUENCE</scope>
    <source>
        <strain evidence="4">IBT 26290</strain>
    </source>
</reference>
<dbReference type="OrthoDB" id="5215637at2759"/>
<accession>A0A9W9HUP9</accession>
<proteinExistence type="predicted"/>
<protein>
    <recommendedName>
        <fullName evidence="3">Mid2 domain-containing protein</fullName>
    </recommendedName>
</protein>
<evidence type="ECO:0000259" key="3">
    <source>
        <dbReference type="Pfam" id="PF04478"/>
    </source>
</evidence>
<name>A0A9W9HUP9_9EURO</name>
<reference evidence="4" key="2">
    <citation type="journal article" date="2023" name="IMA Fungus">
        <title>Comparative genomic study of the Penicillium genus elucidates a diverse pangenome and 15 lateral gene transfer events.</title>
        <authorList>
            <person name="Petersen C."/>
            <person name="Sorensen T."/>
            <person name="Nielsen M.R."/>
            <person name="Sondergaard T.E."/>
            <person name="Sorensen J.L."/>
            <person name="Fitzpatrick D.A."/>
            <person name="Frisvad J.C."/>
            <person name="Nielsen K.L."/>
        </authorList>
    </citation>
    <scope>NUCLEOTIDE SEQUENCE</scope>
    <source>
        <strain evidence="4">IBT 26290</strain>
    </source>
</reference>
<dbReference type="AlphaFoldDB" id="A0A9W9HUP9"/>
<keyword evidence="5" id="KW-1185">Reference proteome</keyword>
<organism evidence="4 5">
    <name type="scientific">Penicillium canariense</name>
    <dbReference type="NCBI Taxonomy" id="189055"/>
    <lineage>
        <taxon>Eukaryota</taxon>
        <taxon>Fungi</taxon>
        <taxon>Dikarya</taxon>
        <taxon>Ascomycota</taxon>
        <taxon>Pezizomycotina</taxon>
        <taxon>Eurotiomycetes</taxon>
        <taxon>Eurotiomycetidae</taxon>
        <taxon>Eurotiales</taxon>
        <taxon>Aspergillaceae</taxon>
        <taxon>Penicillium</taxon>
    </lineage>
</organism>
<evidence type="ECO:0000256" key="1">
    <source>
        <dbReference type="SAM" id="Phobius"/>
    </source>
</evidence>
<dbReference type="EMBL" id="JAPQKN010000006">
    <property type="protein sequence ID" value="KAJ5157846.1"/>
    <property type="molecule type" value="Genomic_DNA"/>
</dbReference>
<keyword evidence="2" id="KW-0732">Signal</keyword>
<keyword evidence="1" id="KW-1133">Transmembrane helix</keyword>
<evidence type="ECO:0000313" key="5">
    <source>
        <dbReference type="Proteomes" id="UP001149163"/>
    </source>
</evidence>
<dbReference type="InterPro" id="IPR007567">
    <property type="entry name" value="Mid2_dom"/>
</dbReference>
<feature type="signal peptide" evidence="2">
    <location>
        <begin position="1"/>
        <end position="17"/>
    </location>
</feature>
<sequence length="263" mass="27451">MVAIIPLLLALIPSTTANCYWPNGGVAGNYVTCPNSKVCCLKGEACLSNGFCYAARYNVAYRGACTDTSWPIAECPRACYDTITDQWANLLTCSGTARGNFTCSKAVDGKTACEQNVETWMWEGDSGVNVTAAQDGLSSTSSTASSSATSSSPSATLASLSSANTSASAAEKSSSGTSSSSAIALGAGLGAGLGVPLVLAMALLVYFCIRMRRRSCVTSHIQDTNWTANGHYLGPVITTREAPREPFELVGSKHDRDRSELHG</sequence>
<feature type="chain" id="PRO_5040785211" description="Mid2 domain-containing protein" evidence="2">
    <location>
        <begin position="18"/>
        <end position="263"/>
    </location>
</feature>
<feature type="domain" description="Mid2" evidence="3">
    <location>
        <begin position="154"/>
        <end position="219"/>
    </location>
</feature>
<dbReference type="GeneID" id="81430246"/>
<evidence type="ECO:0000313" key="4">
    <source>
        <dbReference type="EMBL" id="KAJ5157846.1"/>
    </source>
</evidence>
<dbReference type="Pfam" id="PF04478">
    <property type="entry name" value="Mid2"/>
    <property type="match status" value="1"/>
</dbReference>
<dbReference type="RefSeq" id="XP_056540835.1">
    <property type="nucleotide sequence ID" value="XM_056691070.1"/>
</dbReference>
<gene>
    <name evidence="4" type="ORF">N7482_008946</name>
</gene>
<dbReference type="Proteomes" id="UP001149163">
    <property type="component" value="Unassembled WGS sequence"/>
</dbReference>
<feature type="transmembrane region" description="Helical" evidence="1">
    <location>
        <begin position="182"/>
        <end position="209"/>
    </location>
</feature>
<comment type="caution">
    <text evidence="4">The sequence shown here is derived from an EMBL/GenBank/DDBJ whole genome shotgun (WGS) entry which is preliminary data.</text>
</comment>
<keyword evidence="1" id="KW-0812">Transmembrane</keyword>